<reference evidence="2" key="1">
    <citation type="journal article" date="2017" name="PLoS ONE">
        <title>The Agassiz's desert tortoise genome provides a resource for the conservation of a threatened species.</title>
        <authorList>
            <person name="Tollis M."/>
            <person name="DeNardo D.F."/>
            <person name="Cornelius J.A."/>
            <person name="Dolby G.A."/>
            <person name="Edwards T."/>
            <person name="Henen B.T."/>
            <person name="Karl A.E."/>
            <person name="Murphy R.W."/>
            <person name="Kusumi K."/>
        </authorList>
    </citation>
    <scope>NUCLEOTIDE SEQUENCE [LARGE SCALE GENOMIC DNA]</scope>
</reference>
<dbReference type="STRING" id="38772.ENSGAGP00000013389"/>
<sequence>MSVCAGVCTSTPCFLSEKAEKLARGAALKWASGVFYRPDKLEGLGHYRSREAQRNSSIQSRLKVGARCRGP</sequence>
<reference evidence="1" key="3">
    <citation type="submission" date="2025-09" db="UniProtKB">
        <authorList>
            <consortium name="Ensembl"/>
        </authorList>
    </citation>
    <scope>IDENTIFICATION</scope>
</reference>
<organism evidence="1 2">
    <name type="scientific">Gopherus agassizii</name>
    <name type="common">Agassiz's desert tortoise</name>
    <dbReference type="NCBI Taxonomy" id="38772"/>
    <lineage>
        <taxon>Eukaryota</taxon>
        <taxon>Metazoa</taxon>
        <taxon>Chordata</taxon>
        <taxon>Craniata</taxon>
        <taxon>Vertebrata</taxon>
        <taxon>Euteleostomi</taxon>
        <taxon>Archelosauria</taxon>
        <taxon>Testudinata</taxon>
        <taxon>Testudines</taxon>
        <taxon>Cryptodira</taxon>
        <taxon>Durocryptodira</taxon>
        <taxon>Testudinoidea</taxon>
        <taxon>Testudinidae</taxon>
        <taxon>Gopherus</taxon>
    </lineage>
</organism>
<name>A0A452HEY9_9SAUR</name>
<keyword evidence="2" id="KW-1185">Reference proteome</keyword>
<dbReference type="Ensembl" id="ENSGAGT00000015322.1">
    <property type="protein sequence ID" value="ENSGAGP00000013389.1"/>
    <property type="gene ID" value="ENSGAGG00000010242.1"/>
</dbReference>
<protein>
    <submittedName>
        <fullName evidence="1">Uncharacterized protein</fullName>
    </submittedName>
</protein>
<evidence type="ECO:0000313" key="2">
    <source>
        <dbReference type="Proteomes" id="UP000291020"/>
    </source>
</evidence>
<reference evidence="1" key="2">
    <citation type="submission" date="2025-08" db="UniProtKB">
        <authorList>
            <consortium name="Ensembl"/>
        </authorList>
    </citation>
    <scope>IDENTIFICATION</scope>
</reference>
<accession>A0A452HEY9</accession>
<proteinExistence type="predicted"/>
<dbReference type="Proteomes" id="UP000291020">
    <property type="component" value="Unassembled WGS sequence"/>
</dbReference>
<evidence type="ECO:0000313" key="1">
    <source>
        <dbReference type="Ensembl" id="ENSGAGP00000013389.1"/>
    </source>
</evidence>
<dbReference type="AlphaFoldDB" id="A0A452HEY9"/>